<feature type="transmembrane region" description="Helical" evidence="7">
    <location>
        <begin position="137"/>
        <end position="164"/>
    </location>
</feature>
<comment type="caution">
    <text evidence="9">The sequence shown here is derived from an EMBL/GenBank/DDBJ whole genome shotgun (WGS) entry which is preliminary data.</text>
</comment>
<dbReference type="PANTHER" id="PTHR43386">
    <property type="entry name" value="OLIGOPEPTIDE TRANSPORT SYSTEM PERMEASE PROTEIN APPC"/>
    <property type="match status" value="1"/>
</dbReference>
<comment type="subcellular location">
    <subcellularLocation>
        <location evidence="1 7">Cell membrane</location>
        <topology evidence="1 7">Multi-pass membrane protein</topology>
    </subcellularLocation>
</comment>
<keyword evidence="3" id="KW-1003">Cell membrane</keyword>
<feature type="domain" description="ABC transmembrane type-1" evidence="8">
    <location>
        <begin position="90"/>
        <end position="280"/>
    </location>
</feature>
<keyword evidence="6 7" id="KW-0472">Membrane</keyword>
<sequence length="293" mass="30216">MTAVNTTAPELVRRRLGGRLRGAAAGGWLYLVAAGLLAIVVLVAVLADVVAPADPLAVSLSDTLAPAGPDHLLGGDQSGRDTLSRLLHGARSSLLGPLAVVVASTATGILLGVWAAWRGGLVDWLVSRSMELVFAFPGLLLAILAVALVGPGLTAPVVAMAIAYTPYIARLVRAAASQEVAKPYIAAYRVQGFSGLAVNARHLLPNIFPVVLAQTTLNFGYALMDLAALSYLGFGVQPPSPDWGTMIKENQAAMLEGAFLPSVAPGVCIVVVVVAFTIVGEGIADRVARREAA</sequence>
<evidence type="ECO:0000313" key="9">
    <source>
        <dbReference type="EMBL" id="GAA4573911.1"/>
    </source>
</evidence>
<keyword evidence="4 7" id="KW-0812">Transmembrane</keyword>
<evidence type="ECO:0000256" key="7">
    <source>
        <dbReference type="RuleBase" id="RU363032"/>
    </source>
</evidence>
<dbReference type="EMBL" id="BAABGU010000022">
    <property type="protein sequence ID" value="GAA4573911.1"/>
    <property type="molecule type" value="Genomic_DNA"/>
</dbReference>
<protein>
    <submittedName>
        <fullName evidence="9">ABC transporter permease</fullName>
    </submittedName>
</protein>
<evidence type="ECO:0000256" key="3">
    <source>
        <dbReference type="ARBA" id="ARBA00022475"/>
    </source>
</evidence>
<evidence type="ECO:0000256" key="1">
    <source>
        <dbReference type="ARBA" id="ARBA00004651"/>
    </source>
</evidence>
<dbReference type="CDD" id="cd06261">
    <property type="entry name" value="TM_PBP2"/>
    <property type="match status" value="1"/>
</dbReference>
<feature type="transmembrane region" description="Helical" evidence="7">
    <location>
        <begin position="28"/>
        <end position="51"/>
    </location>
</feature>
<reference evidence="10" key="1">
    <citation type="journal article" date="2019" name="Int. J. Syst. Evol. Microbiol.">
        <title>The Global Catalogue of Microorganisms (GCM) 10K type strain sequencing project: providing services to taxonomists for standard genome sequencing and annotation.</title>
        <authorList>
            <consortium name="The Broad Institute Genomics Platform"/>
            <consortium name="The Broad Institute Genome Sequencing Center for Infectious Disease"/>
            <person name="Wu L."/>
            <person name="Ma J."/>
        </authorList>
    </citation>
    <scope>NUCLEOTIDE SEQUENCE [LARGE SCALE GENOMIC DNA]</scope>
    <source>
        <strain evidence="10">JCM 3175</strain>
    </source>
</reference>
<dbReference type="PANTHER" id="PTHR43386:SF25">
    <property type="entry name" value="PEPTIDE ABC TRANSPORTER PERMEASE PROTEIN"/>
    <property type="match status" value="1"/>
</dbReference>
<dbReference type="RefSeq" id="WP_346121680.1">
    <property type="nucleotide sequence ID" value="NZ_BAABGU010000022.1"/>
</dbReference>
<dbReference type="Proteomes" id="UP001500307">
    <property type="component" value="Unassembled WGS sequence"/>
</dbReference>
<keyword evidence="10" id="KW-1185">Reference proteome</keyword>
<accession>A0ABP8SUC1</accession>
<dbReference type="Pfam" id="PF00528">
    <property type="entry name" value="BPD_transp_1"/>
    <property type="match status" value="1"/>
</dbReference>
<proteinExistence type="inferred from homology"/>
<feature type="transmembrane region" description="Helical" evidence="7">
    <location>
        <begin position="219"/>
        <end position="238"/>
    </location>
</feature>
<evidence type="ECO:0000256" key="2">
    <source>
        <dbReference type="ARBA" id="ARBA00022448"/>
    </source>
</evidence>
<evidence type="ECO:0000256" key="6">
    <source>
        <dbReference type="ARBA" id="ARBA00023136"/>
    </source>
</evidence>
<dbReference type="SUPFAM" id="SSF161098">
    <property type="entry name" value="MetI-like"/>
    <property type="match status" value="1"/>
</dbReference>
<keyword evidence="5 7" id="KW-1133">Transmembrane helix</keyword>
<evidence type="ECO:0000256" key="4">
    <source>
        <dbReference type="ARBA" id="ARBA00022692"/>
    </source>
</evidence>
<name>A0ABP8SUC1_9ACTN</name>
<organism evidence="9 10">
    <name type="scientific">Micromonospora coerulea</name>
    <dbReference type="NCBI Taxonomy" id="47856"/>
    <lineage>
        <taxon>Bacteria</taxon>
        <taxon>Bacillati</taxon>
        <taxon>Actinomycetota</taxon>
        <taxon>Actinomycetes</taxon>
        <taxon>Micromonosporales</taxon>
        <taxon>Micromonosporaceae</taxon>
        <taxon>Micromonospora</taxon>
    </lineage>
</organism>
<dbReference type="InterPro" id="IPR050366">
    <property type="entry name" value="BP-dependent_transpt_permease"/>
</dbReference>
<gene>
    <name evidence="9" type="ORF">GCM10023176_39860</name>
</gene>
<evidence type="ECO:0000256" key="5">
    <source>
        <dbReference type="ARBA" id="ARBA00022989"/>
    </source>
</evidence>
<feature type="transmembrane region" description="Helical" evidence="7">
    <location>
        <begin position="258"/>
        <end position="280"/>
    </location>
</feature>
<dbReference type="Gene3D" id="1.10.3720.10">
    <property type="entry name" value="MetI-like"/>
    <property type="match status" value="1"/>
</dbReference>
<evidence type="ECO:0000259" key="8">
    <source>
        <dbReference type="PROSITE" id="PS50928"/>
    </source>
</evidence>
<dbReference type="InterPro" id="IPR000515">
    <property type="entry name" value="MetI-like"/>
</dbReference>
<comment type="similarity">
    <text evidence="7">Belongs to the binding-protein-dependent transport system permease family.</text>
</comment>
<evidence type="ECO:0000313" key="10">
    <source>
        <dbReference type="Proteomes" id="UP001500307"/>
    </source>
</evidence>
<keyword evidence="2 7" id="KW-0813">Transport</keyword>
<dbReference type="PROSITE" id="PS50928">
    <property type="entry name" value="ABC_TM1"/>
    <property type="match status" value="1"/>
</dbReference>
<dbReference type="InterPro" id="IPR035906">
    <property type="entry name" value="MetI-like_sf"/>
</dbReference>
<feature type="transmembrane region" description="Helical" evidence="7">
    <location>
        <begin position="94"/>
        <end position="117"/>
    </location>
</feature>